<evidence type="ECO:0000313" key="3">
    <source>
        <dbReference type="Proteomes" id="UP000016605"/>
    </source>
</evidence>
<dbReference type="Proteomes" id="UP000016605">
    <property type="component" value="Unassembled WGS sequence"/>
</dbReference>
<name>U2T744_LEIAQ</name>
<evidence type="ECO:0000313" key="2">
    <source>
        <dbReference type="EMBL" id="ERK70517.1"/>
    </source>
</evidence>
<sequence length="156" mass="16859">MLSGCSTAEEGERSVDRDGAKAEVEELYEETLAVVGPGWGSSDAESSWGGCARSGRSDYMDSWSRVNQRFGELNAPVLVIAEQVAEEWNRLGYSVKVETDDTLTPPRKVVSYPAYLTGTTPEGFGAVFTVGEGYADFRGYSRCVPSDPDLEGQVPS</sequence>
<gene>
    <name evidence="2" type="ORF">N136_03137</name>
</gene>
<dbReference type="PATRIC" id="fig|1358026.3.peg.2657"/>
<dbReference type="EMBL" id="AWVQ01000436">
    <property type="protein sequence ID" value="ERK70517.1"/>
    <property type="molecule type" value="Genomic_DNA"/>
</dbReference>
<evidence type="ECO:0008006" key="4">
    <source>
        <dbReference type="Google" id="ProtNLM"/>
    </source>
</evidence>
<evidence type="ECO:0000256" key="1">
    <source>
        <dbReference type="SAM" id="MobiDB-lite"/>
    </source>
</evidence>
<comment type="caution">
    <text evidence="2">The sequence shown here is derived from an EMBL/GenBank/DDBJ whole genome shotgun (WGS) entry which is preliminary data.</text>
</comment>
<protein>
    <recommendedName>
        <fullName evidence="4">Lipoprotein</fullName>
    </recommendedName>
</protein>
<proteinExistence type="predicted"/>
<reference evidence="2 3" key="1">
    <citation type="submission" date="2013-08" db="EMBL/GenBank/DDBJ databases">
        <authorList>
            <person name="Weinstock G."/>
            <person name="Sodergren E."/>
            <person name="Wylie T."/>
            <person name="Fulton L."/>
            <person name="Fulton R."/>
            <person name="Fronick C."/>
            <person name="O'Laughlin M."/>
            <person name="Godfrey J."/>
            <person name="Miner T."/>
            <person name="Herter B."/>
            <person name="Appelbaum E."/>
            <person name="Cordes M."/>
            <person name="Lek S."/>
            <person name="Wollam A."/>
            <person name="Pepin K.H."/>
            <person name="Palsikar V.B."/>
            <person name="Mitreva M."/>
            <person name="Wilson R.K."/>
        </authorList>
    </citation>
    <scope>NUCLEOTIDE SEQUENCE [LARGE SCALE GENOMIC DNA]</scope>
    <source>
        <strain evidence="2 3">ATCC 14665</strain>
    </source>
</reference>
<accession>U2T744</accession>
<organism evidence="2 3">
    <name type="scientific">Leifsonia aquatica ATCC 14665</name>
    <dbReference type="NCBI Taxonomy" id="1358026"/>
    <lineage>
        <taxon>Bacteria</taxon>
        <taxon>Bacillati</taxon>
        <taxon>Actinomycetota</taxon>
        <taxon>Actinomycetes</taxon>
        <taxon>Micrococcales</taxon>
        <taxon>Microbacteriaceae</taxon>
        <taxon>Leifsonia</taxon>
    </lineage>
</organism>
<dbReference type="AlphaFoldDB" id="U2T744"/>
<feature type="compositionally biased region" description="Basic and acidic residues" evidence="1">
    <location>
        <begin position="10"/>
        <end position="21"/>
    </location>
</feature>
<feature type="region of interest" description="Disordered" evidence="1">
    <location>
        <begin position="1"/>
        <end position="21"/>
    </location>
</feature>
<dbReference type="HOGENOM" id="CLU_1684417_0_0_11"/>